<protein>
    <submittedName>
        <fullName evidence="3">Gfo/Idh/MocA family oxidoreductase</fullName>
    </submittedName>
</protein>
<evidence type="ECO:0000259" key="1">
    <source>
        <dbReference type="Pfam" id="PF01408"/>
    </source>
</evidence>
<dbReference type="Proteomes" id="UP000295554">
    <property type="component" value="Unassembled WGS sequence"/>
</dbReference>
<dbReference type="GO" id="GO:0000166">
    <property type="term" value="F:nucleotide binding"/>
    <property type="evidence" value="ECO:0007669"/>
    <property type="project" value="InterPro"/>
</dbReference>
<dbReference type="SUPFAM" id="SSF55347">
    <property type="entry name" value="Glyceraldehyde-3-phosphate dehydrogenase-like, C-terminal domain"/>
    <property type="match status" value="1"/>
</dbReference>
<dbReference type="PANTHER" id="PTHR43249:SF1">
    <property type="entry name" value="D-GLUCOSIDE 3-DEHYDROGENASE"/>
    <property type="match status" value="1"/>
</dbReference>
<evidence type="ECO:0000313" key="4">
    <source>
        <dbReference type="Proteomes" id="UP000295554"/>
    </source>
</evidence>
<feature type="domain" description="Gfo/Idh/MocA-like oxidoreductase N-terminal" evidence="1">
    <location>
        <begin position="7"/>
        <end position="111"/>
    </location>
</feature>
<keyword evidence="4" id="KW-1185">Reference proteome</keyword>
<dbReference type="InterPro" id="IPR000683">
    <property type="entry name" value="Gfo/Idh/MocA-like_OxRdtase_N"/>
</dbReference>
<dbReference type="Gene3D" id="3.40.50.720">
    <property type="entry name" value="NAD(P)-binding Rossmann-like Domain"/>
    <property type="match status" value="1"/>
</dbReference>
<dbReference type="InterPro" id="IPR052515">
    <property type="entry name" value="Gfo/Idh/MocA_Oxidoreductase"/>
</dbReference>
<comment type="caution">
    <text evidence="3">The sequence shown here is derived from an EMBL/GenBank/DDBJ whole genome shotgun (WGS) entry which is preliminary data.</text>
</comment>
<evidence type="ECO:0000313" key="3">
    <source>
        <dbReference type="EMBL" id="TDG14107.1"/>
    </source>
</evidence>
<reference evidence="3 4" key="1">
    <citation type="submission" date="2019-03" db="EMBL/GenBank/DDBJ databases">
        <title>Seongchinamella monodicae gen. nov., sp. nov., a novel member of the Gammaproteobacteria isolated from a tidal mudflat of beach.</title>
        <authorList>
            <person name="Yang H.G."/>
            <person name="Kang J.W."/>
            <person name="Lee S.D."/>
        </authorList>
    </citation>
    <scope>NUCLEOTIDE SEQUENCE [LARGE SCALE GENOMIC DNA]</scope>
    <source>
        <strain evidence="3 4">GH4-78</strain>
    </source>
</reference>
<name>A0A4R5LTM5_9GAMM</name>
<organism evidence="3 4">
    <name type="scientific">Seongchinamella unica</name>
    <dbReference type="NCBI Taxonomy" id="2547392"/>
    <lineage>
        <taxon>Bacteria</taxon>
        <taxon>Pseudomonadati</taxon>
        <taxon>Pseudomonadota</taxon>
        <taxon>Gammaproteobacteria</taxon>
        <taxon>Cellvibrionales</taxon>
        <taxon>Halieaceae</taxon>
        <taxon>Seongchinamella</taxon>
    </lineage>
</organism>
<dbReference type="OrthoDB" id="9781031at2"/>
<evidence type="ECO:0000259" key="2">
    <source>
        <dbReference type="Pfam" id="PF22725"/>
    </source>
</evidence>
<dbReference type="InterPro" id="IPR036291">
    <property type="entry name" value="NAD(P)-bd_dom_sf"/>
</dbReference>
<dbReference type="InterPro" id="IPR055170">
    <property type="entry name" value="GFO_IDH_MocA-like_dom"/>
</dbReference>
<dbReference type="AlphaFoldDB" id="A0A4R5LTM5"/>
<dbReference type="Gene3D" id="3.30.360.10">
    <property type="entry name" value="Dihydrodipicolinate Reductase, domain 2"/>
    <property type="match status" value="1"/>
</dbReference>
<dbReference type="EMBL" id="SMSE01000002">
    <property type="protein sequence ID" value="TDG14107.1"/>
    <property type="molecule type" value="Genomic_DNA"/>
</dbReference>
<dbReference type="Pfam" id="PF22725">
    <property type="entry name" value="GFO_IDH_MocA_C3"/>
    <property type="match status" value="1"/>
</dbReference>
<sequence>MSENNEIRLGVVGLGNIARQHIENVTSGAVPGCKLTAICARQPTELAQTLGVQYFASYQEMVRSGLCDAILVATPSFTHLEIGRAVLDAGLHLMMEKPIGLSVQEGEQLLARQGPEQVFALMLNQRTDPLFQKMRDCLQQGELGAITRTHWTMTNWFRPQVYFQVSDWRATWRGEGGGLLVNQCIHNLDIFQWLAGMPESLRGYCRFGRYHDIEVEDEATAYLQYANGASGVFIGSTGEAPGVNRLDIVGDRGSLYFDGERLLLSRNTPATSQYNRETRDMFGMPACEATDITPDRNVNQHARVLANFAAAIQSGEPLIAPASDGLNSLALANAMLLSTWESREVSLPLASDVYQRALQQRLDGSSLRQKADIDANIDMSASYR</sequence>
<gene>
    <name evidence="3" type="ORF">E2F43_11525</name>
</gene>
<accession>A0A4R5LTM5</accession>
<feature type="domain" description="GFO/IDH/MocA-like oxidoreductase" evidence="2">
    <location>
        <begin position="131"/>
        <end position="255"/>
    </location>
</feature>
<dbReference type="Pfam" id="PF01408">
    <property type="entry name" value="GFO_IDH_MocA"/>
    <property type="match status" value="1"/>
</dbReference>
<dbReference type="PANTHER" id="PTHR43249">
    <property type="entry name" value="UDP-N-ACETYL-2-AMINO-2-DEOXY-D-GLUCURONATE OXIDASE"/>
    <property type="match status" value="1"/>
</dbReference>
<dbReference type="SUPFAM" id="SSF51735">
    <property type="entry name" value="NAD(P)-binding Rossmann-fold domains"/>
    <property type="match status" value="1"/>
</dbReference>
<proteinExistence type="predicted"/>
<dbReference type="RefSeq" id="WP_133212741.1">
    <property type="nucleotide sequence ID" value="NZ_SMSE01000002.1"/>
</dbReference>